<dbReference type="InterPro" id="IPR045340">
    <property type="entry name" value="DUF6533"/>
</dbReference>
<keyword evidence="1" id="KW-1133">Transmembrane helix</keyword>
<dbReference type="OrthoDB" id="3038990at2759"/>
<sequence>PQEQAYQKSITEYVTVGGLSVMIWDILIHLQDDYRLFLRRRTNFPTWIYLLSRWSTLLYGIVSTVFKTAPIEDCAALARVGCAVYHVTVSSTALLFLLRVRAIFNRSRQITVIFFILWLAVLGGTLTAVISISGIHIGDTPYCVFSNVGAYISASANGSLVLFDTCVFIAITWRLSTMHLMDRRDTSKGWKANLFGTYLPTFSKALLQDGQKYYMVAMVSNILVLVIEFVPGVPAPYRAMFLAPAIQVTNIMACRVFRHTKKRG</sequence>
<evidence type="ECO:0000313" key="3">
    <source>
        <dbReference type="EMBL" id="KAF9460054.1"/>
    </source>
</evidence>
<evidence type="ECO:0000256" key="1">
    <source>
        <dbReference type="SAM" id="Phobius"/>
    </source>
</evidence>
<keyword evidence="1" id="KW-0472">Membrane</keyword>
<dbReference type="Pfam" id="PF20151">
    <property type="entry name" value="DUF6533"/>
    <property type="match status" value="1"/>
</dbReference>
<dbReference type="Proteomes" id="UP000807353">
    <property type="component" value="Unassembled WGS sequence"/>
</dbReference>
<name>A0A9P5XZQ8_9AGAR</name>
<gene>
    <name evidence="3" type="ORF">BDZ94DRAFT_1140457</name>
</gene>
<keyword evidence="4" id="KW-1185">Reference proteome</keyword>
<protein>
    <recommendedName>
        <fullName evidence="2">DUF6533 domain-containing protein</fullName>
    </recommendedName>
</protein>
<feature type="transmembrane region" description="Helical" evidence="1">
    <location>
        <begin position="149"/>
        <end position="173"/>
    </location>
</feature>
<organism evidence="3 4">
    <name type="scientific">Collybia nuda</name>
    <dbReference type="NCBI Taxonomy" id="64659"/>
    <lineage>
        <taxon>Eukaryota</taxon>
        <taxon>Fungi</taxon>
        <taxon>Dikarya</taxon>
        <taxon>Basidiomycota</taxon>
        <taxon>Agaricomycotina</taxon>
        <taxon>Agaricomycetes</taxon>
        <taxon>Agaricomycetidae</taxon>
        <taxon>Agaricales</taxon>
        <taxon>Tricholomatineae</taxon>
        <taxon>Clitocybaceae</taxon>
        <taxon>Collybia</taxon>
    </lineage>
</organism>
<comment type="caution">
    <text evidence="3">The sequence shown here is derived from an EMBL/GenBank/DDBJ whole genome shotgun (WGS) entry which is preliminary data.</text>
</comment>
<feature type="transmembrane region" description="Helical" evidence="1">
    <location>
        <begin position="213"/>
        <end position="233"/>
    </location>
</feature>
<evidence type="ECO:0000313" key="4">
    <source>
        <dbReference type="Proteomes" id="UP000807353"/>
    </source>
</evidence>
<feature type="domain" description="DUF6533" evidence="2">
    <location>
        <begin position="13"/>
        <end position="58"/>
    </location>
</feature>
<feature type="transmembrane region" description="Helical" evidence="1">
    <location>
        <begin position="47"/>
        <end position="66"/>
    </location>
</feature>
<evidence type="ECO:0000259" key="2">
    <source>
        <dbReference type="Pfam" id="PF20151"/>
    </source>
</evidence>
<feature type="transmembrane region" description="Helical" evidence="1">
    <location>
        <begin position="239"/>
        <end position="257"/>
    </location>
</feature>
<feature type="non-terminal residue" evidence="3">
    <location>
        <position position="1"/>
    </location>
</feature>
<feature type="transmembrane region" description="Helical" evidence="1">
    <location>
        <begin position="110"/>
        <end position="137"/>
    </location>
</feature>
<feature type="transmembrane region" description="Helical" evidence="1">
    <location>
        <begin position="78"/>
        <end position="98"/>
    </location>
</feature>
<accession>A0A9P5XZQ8</accession>
<dbReference type="EMBL" id="MU150305">
    <property type="protein sequence ID" value="KAF9460054.1"/>
    <property type="molecule type" value="Genomic_DNA"/>
</dbReference>
<dbReference type="AlphaFoldDB" id="A0A9P5XZQ8"/>
<feature type="non-terminal residue" evidence="3">
    <location>
        <position position="264"/>
    </location>
</feature>
<proteinExistence type="predicted"/>
<reference evidence="3" key="1">
    <citation type="submission" date="2020-11" db="EMBL/GenBank/DDBJ databases">
        <authorList>
            <consortium name="DOE Joint Genome Institute"/>
            <person name="Ahrendt S."/>
            <person name="Riley R."/>
            <person name="Andreopoulos W."/>
            <person name="Labutti K."/>
            <person name="Pangilinan J."/>
            <person name="Ruiz-Duenas F.J."/>
            <person name="Barrasa J.M."/>
            <person name="Sanchez-Garcia M."/>
            <person name="Camarero S."/>
            <person name="Miyauchi S."/>
            <person name="Serrano A."/>
            <person name="Linde D."/>
            <person name="Babiker R."/>
            <person name="Drula E."/>
            <person name="Ayuso-Fernandez I."/>
            <person name="Pacheco R."/>
            <person name="Padilla G."/>
            <person name="Ferreira P."/>
            <person name="Barriuso J."/>
            <person name="Kellner H."/>
            <person name="Castanera R."/>
            <person name="Alfaro M."/>
            <person name="Ramirez L."/>
            <person name="Pisabarro A.G."/>
            <person name="Kuo A."/>
            <person name="Tritt A."/>
            <person name="Lipzen A."/>
            <person name="He G."/>
            <person name="Yan M."/>
            <person name="Ng V."/>
            <person name="Cullen D."/>
            <person name="Martin F."/>
            <person name="Rosso M.-N."/>
            <person name="Henrissat B."/>
            <person name="Hibbett D."/>
            <person name="Martinez A.T."/>
            <person name="Grigoriev I.V."/>
        </authorList>
    </citation>
    <scope>NUCLEOTIDE SEQUENCE</scope>
    <source>
        <strain evidence="3">CBS 247.69</strain>
    </source>
</reference>
<keyword evidence="1" id="KW-0812">Transmembrane</keyword>